<feature type="transmembrane region" description="Helical" evidence="1">
    <location>
        <begin position="6"/>
        <end position="25"/>
    </location>
</feature>
<keyword evidence="1" id="KW-1133">Transmembrane helix</keyword>
<reference evidence="2" key="1">
    <citation type="journal article" date="2015" name="Nature">
        <title>Complex archaea that bridge the gap between prokaryotes and eukaryotes.</title>
        <authorList>
            <person name="Spang A."/>
            <person name="Saw J.H."/>
            <person name="Jorgensen S.L."/>
            <person name="Zaremba-Niedzwiedzka K."/>
            <person name="Martijn J."/>
            <person name="Lind A.E."/>
            <person name="van Eijk R."/>
            <person name="Schleper C."/>
            <person name="Guy L."/>
            <person name="Ettema T.J."/>
        </authorList>
    </citation>
    <scope>NUCLEOTIDE SEQUENCE</scope>
</reference>
<evidence type="ECO:0000313" key="2">
    <source>
        <dbReference type="EMBL" id="KKL71086.1"/>
    </source>
</evidence>
<feature type="transmembrane region" description="Helical" evidence="1">
    <location>
        <begin position="32"/>
        <end position="54"/>
    </location>
</feature>
<name>A0A0F9EXW0_9ZZZZ</name>
<comment type="caution">
    <text evidence="2">The sequence shown here is derived from an EMBL/GenBank/DDBJ whole genome shotgun (WGS) entry which is preliminary data.</text>
</comment>
<keyword evidence="1" id="KW-0812">Transmembrane</keyword>
<evidence type="ECO:0000256" key="1">
    <source>
        <dbReference type="SAM" id="Phobius"/>
    </source>
</evidence>
<gene>
    <name evidence="2" type="ORF">LCGC14_2098390</name>
</gene>
<dbReference type="EMBL" id="LAZR01025694">
    <property type="protein sequence ID" value="KKL71086.1"/>
    <property type="molecule type" value="Genomic_DNA"/>
</dbReference>
<proteinExistence type="predicted"/>
<accession>A0A0F9EXW0</accession>
<protein>
    <submittedName>
        <fullName evidence="2">Uncharacterized protein</fullName>
    </submittedName>
</protein>
<organism evidence="2">
    <name type="scientific">marine sediment metagenome</name>
    <dbReference type="NCBI Taxonomy" id="412755"/>
    <lineage>
        <taxon>unclassified sequences</taxon>
        <taxon>metagenomes</taxon>
        <taxon>ecological metagenomes</taxon>
    </lineage>
</organism>
<feature type="non-terminal residue" evidence="2">
    <location>
        <position position="1"/>
    </location>
</feature>
<dbReference type="AlphaFoldDB" id="A0A0F9EXW0"/>
<sequence>ISKFLGLVQVLTYSSLSGFGIFALMGNSKFSIFVGMFVAAVNALMFFPTLSLIFEEEEEK</sequence>
<keyword evidence="1" id="KW-0472">Membrane</keyword>